<dbReference type="Proteomes" id="UP000201613">
    <property type="component" value="Unassembled WGS sequence"/>
</dbReference>
<feature type="transmembrane region" description="Helical" evidence="1">
    <location>
        <begin position="62"/>
        <end position="89"/>
    </location>
</feature>
<sequence length="198" mass="21519">MADRLDLTKYLHPDETLLWQGRPDATGRATPSVRTIKAAGWVMAVCFAFFALMAWVNRAEMAGSWGIMGTFLGLSGLLSVVFLVFYPWLGRAALTHTRFGVSSSHAIILRGVWRTELLRYPVDRKADITAKGGSVAFSSWIETADRNGNGLKERKRHAIGFGGLTATEAEAAAKALRTIKGKASGPMSLTHNPKRTAA</sequence>
<protein>
    <recommendedName>
        <fullName evidence="4">DUF304 domain-containing protein</fullName>
    </recommendedName>
</protein>
<keyword evidence="3" id="KW-1185">Reference proteome</keyword>
<keyword evidence="1" id="KW-0472">Membrane</keyword>
<evidence type="ECO:0008006" key="4">
    <source>
        <dbReference type="Google" id="ProtNLM"/>
    </source>
</evidence>
<proteinExistence type="predicted"/>
<evidence type="ECO:0000313" key="3">
    <source>
        <dbReference type="Proteomes" id="UP000201613"/>
    </source>
</evidence>
<dbReference type="AlphaFoldDB" id="A0A238LB75"/>
<dbReference type="EMBL" id="FXZK01000001">
    <property type="protein sequence ID" value="SMY06822.1"/>
    <property type="molecule type" value="Genomic_DNA"/>
</dbReference>
<name>A0A238LB75_9RHOB</name>
<gene>
    <name evidence="2" type="ORF">LOM8899_00952</name>
</gene>
<keyword evidence="1" id="KW-1133">Transmembrane helix</keyword>
<evidence type="ECO:0000313" key="2">
    <source>
        <dbReference type="EMBL" id="SMY06822.1"/>
    </source>
</evidence>
<keyword evidence="1" id="KW-0812">Transmembrane</keyword>
<evidence type="ECO:0000256" key="1">
    <source>
        <dbReference type="SAM" id="Phobius"/>
    </source>
</evidence>
<dbReference type="OrthoDB" id="199424at2"/>
<organism evidence="2 3">
    <name type="scientific">Flavimaricola marinus</name>
    <dbReference type="NCBI Taxonomy" id="1819565"/>
    <lineage>
        <taxon>Bacteria</taxon>
        <taxon>Pseudomonadati</taxon>
        <taxon>Pseudomonadota</taxon>
        <taxon>Alphaproteobacteria</taxon>
        <taxon>Rhodobacterales</taxon>
        <taxon>Paracoccaceae</taxon>
        <taxon>Flavimaricola</taxon>
    </lineage>
</organism>
<reference evidence="2 3" key="1">
    <citation type="submission" date="2017-05" db="EMBL/GenBank/DDBJ databases">
        <authorList>
            <person name="Song R."/>
            <person name="Chenine A.L."/>
            <person name="Ruprecht R.M."/>
        </authorList>
    </citation>
    <scope>NUCLEOTIDE SEQUENCE [LARGE SCALE GENOMIC DNA]</scope>
    <source>
        <strain evidence="2 3">CECT 8899</strain>
    </source>
</reference>
<dbReference type="RefSeq" id="WP_093990954.1">
    <property type="nucleotide sequence ID" value="NZ_FXZK01000001.1"/>
</dbReference>
<feature type="transmembrane region" description="Helical" evidence="1">
    <location>
        <begin position="38"/>
        <end position="56"/>
    </location>
</feature>
<accession>A0A238LB75</accession>